<gene>
    <name evidence="2" type="ORF">HKD39_13420</name>
</gene>
<accession>A0A849AIR6</accession>
<name>A0A849AIR6_9ACTN</name>
<dbReference type="AlphaFoldDB" id="A0A849AIR6"/>
<sequence length="66" mass="7417">MSAHQLLRTAAMQFPLDGRLDEPLVPLPTAPRRKRWWRRAAGQPSDAPAATEQLSATPARELEEQK</sequence>
<organism evidence="2 3">
    <name type="scientific">Nakamurella aerolata</name>
    <dbReference type="NCBI Taxonomy" id="1656892"/>
    <lineage>
        <taxon>Bacteria</taxon>
        <taxon>Bacillati</taxon>
        <taxon>Actinomycetota</taxon>
        <taxon>Actinomycetes</taxon>
        <taxon>Nakamurellales</taxon>
        <taxon>Nakamurellaceae</taxon>
        <taxon>Nakamurella</taxon>
    </lineage>
</organism>
<feature type="region of interest" description="Disordered" evidence="1">
    <location>
        <begin position="35"/>
        <end position="66"/>
    </location>
</feature>
<comment type="caution">
    <text evidence="2">The sequence shown here is derived from an EMBL/GenBank/DDBJ whole genome shotgun (WGS) entry which is preliminary data.</text>
</comment>
<evidence type="ECO:0000313" key="2">
    <source>
        <dbReference type="EMBL" id="NNG36692.1"/>
    </source>
</evidence>
<protein>
    <submittedName>
        <fullName evidence="2">Uncharacterized protein</fullName>
    </submittedName>
</protein>
<keyword evidence="3" id="KW-1185">Reference proteome</keyword>
<reference evidence="2 3" key="1">
    <citation type="submission" date="2020-05" db="EMBL/GenBank/DDBJ databases">
        <title>Nakamurella sp. DB0629 isolated from air conditioner.</title>
        <authorList>
            <person name="Kim D.H."/>
            <person name="Kim D.-U."/>
        </authorList>
    </citation>
    <scope>NUCLEOTIDE SEQUENCE [LARGE SCALE GENOMIC DNA]</scope>
    <source>
        <strain evidence="2 3">DB0629</strain>
    </source>
</reference>
<dbReference type="EMBL" id="JABEND010000007">
    <property type="protein sequence ID" value="NNG36692.1"/>
    <property type="molecule type" value="Genomic_DNA"/>
</dbReference>
<evidence type="ECO:0000256" key="1">
    <source>
        <dbReference type="SAM" id="MobiDB-lite"/>
    </source>
</evidence>
<proteinExistence type="predicted"/>
<dbReference type="Proteomes" id="UP000562984">
    <property type="component" value="Unassembled WGS sequence"/>
</dbReference>
<evidence type="ECO:0000313" key="3">
    <source>
        <dbReference type="Proteomes" id="UP000562984"/>
    </source>
</evidence>